<gene>
    <name evidence="4" type="ORF">G2W53_024323</name>
</gene>
<dbReference type="Proteomes" id="UP000634136">
    <property type="component" value="Unassembled WGS sequence"/>
</dbReference>
<dbReference type="InterPro" id="IPR045899">
    <property type="entry name" value="ATL71-like"/>
</dbReference>
<reference evidence="4" key="1">
    <citation type="submission" date="2020-09" db="EMBL/GenBank/DDBJ databases">
        <title>Genome-Enabled Discovery of Anthraquinone Biosynthesis in Senna tora.</title>
        <authorList>
            <person name="Kang S.-H."/>
            <person name="Pandey R.P."/>
            <person name="Lee C.-M."/>
            <person name="Sim J.-S."/>
            <person name="Jeong J.-T."/>
            <person name="Choi B.-S."/>
            <person name="Jung M."/>
            <person name="Ginzburg D."/>
            <person name="Zhao K."/>
            <person name="Won S.Y."/>
            <person name="Oh T.-J."/>
            <person name="Yu Y."/>
            <person name="Kim N.-H."/>
            <person name="Lee O.R."/>
            <person name="Lee T.-H."/>
            <person name="Bashyal P."/>
            <person name="Kim T.-S."/>
            <person name="Lee W.-H."/>
            <person name="Kawkins C."/>
            <person name="Kim C.-K."/>
            <person name="Kim J.S."/>
            <person name="Ahn B.O."/>
            <person name="Rhee S.Y."/>
            <person name="Sohng J.K."/>
        </authorList>
    </citation>
    <scope>NUCLEOTIDE SEQUENCE</scope>
    <source>
        <tissue evidence="4">Leaf</tissue>
    </source>
</reference>
<keyword evidence="2" id="KW-0472">Membrane</keyword>
<organism evidence="4 5">
    <name type="scientific">Senna tora</name>
    <dbReference type="NCBI Taxonomy" id="362788"/>
    <lineage>
        <taxon>Eukaryota</taxon>
        <taxon>Viridiplantae</taxon>
        <taxon>Streptophyta</taxon>
        <taxon>Embryophyta</taxon>
        <taxon>Tracheophyta</taxon>
        <taxon>Spermatophyta</taxon>
        <taxon>Magnoliopsida</taxon>
        <taxon>eudicotyledons</taxon>
        <taxon>Gunneridae</taxon>
        <taxon>Pentapetalae</taxon>
        <taxon>rosids</taxon>
        <taxon>fabids</taxon>
        <taxon>Fabales</taxon>
        <taxon>Fabaceae</taxon>
        <taxon>Caesalpinioideae</taxon>
        <taxon>Cassia clade</taxon>
        <taxon>Senna</taxon>
    </lineage>
</organism>
<dbReference type="AlphaFoldDB" id="A0A834WFD2"/>
<name>A0A834WFD2_9FABA</name>
<dbReference type="CDD" id="cd16461">
    <property type="entry name" value="RING-H2_EL5-like"/>
    <property type="match status" value="1"/>
</dbReference>
<comment type="caution">
    <text evidence="4">The sequence shown here is derived from an EMBL/GenBank/DDBJ whole genome shotgun (WGS) entry which is preliminary data.</text>
</comment>
<evidence type="ECO:0000259" key="3">
    <source>
        <dbReference type="PROSITE" id="PS50089"/>
    </source>
</evidence>
<feature type="domain" description="RING-type" evidence="3">
    <location>
        <begin position="100"/>
        <end position="142"/>
    </location>
</feature>
<evidence type="ECO:0000256" key="1">
    <source>
        <dbReference type="PROSITE-ProRule" id="PRU00175"/>
    </source>
</evidence>
<dbReference type="Gene3D" id="3.30.40.10">
    <property type="entry name" value="Zinc/RING finger domain, C3HC4 (zinc finger)"/>
    <property type="match status" value="1"/>
</dbReference>
<accession>A0A834WFD2</accession>
<keyword evidence="2" id="KW-1133">Transmembrane helix</keyword>
<dbReference type="GO" id="GO:0008270">
    <property type="term" value="F:zinc ion binding"/>
    <property type="evidence" value="ECO:0007669"/>
    <property type="project" value="UniProtKB-KW"/>
</dbReference>
<dbReference type="SUPFAM" id="SSF57850">
    <property type="entry name" value="RING/U-box"/>
    <property type="match status" value="1"/>
</dbReference>
<proteinExistence type="predicted"/>
<keyword evidence="2" id="KW-0812">Transmembrane</keyword>
<evidence type="ECO:0000313" key="5">
    <source>
        <dbReference type="Proteomes" id="UP000634136"/>
    </source>
</evidence>
<sequence length="165" mass="17946">MNNANNTASSGSGNLSGFGYGLVVSMGILVIAISIILVCFHCIRKRLSTVNNDGNSNNVVEYVQRSGLDEATILSYPKLLYCEARLQKSEVTPTATCCCCSICLGDYKDSDMVRVLPDCAHLFHVSCIDPWLRIHPTCPLCRTSPIPTPLTQLPPLPTSTPIWIS</sequence>
<protein>
    <submittedName>
        <fullName evidence="4">RING-H2 finger protein ATL70</fullName>
    </submittedName>
</protein>
<dbReference type="PROSITE" id="PS50089">
    <property type="entry name" value="ZF_RING_2"/>
    <property type="match status" value="1"/>
</dbReference>
<dbReference type="OrthoDB" id="8062037at2759"/>
<dbReference type="PANTHER" id="PTHR46719">
    <property type="entry name" value="TRANSCRIPTION FACTOR C2H2 FAMILY-RELATED"/>
    <property type="match status" value="1"/>
</dbReference>
<keyword evidence="5" id="KW-1185">Reference proteome</keyword>
<keyword evidence="1" id="KW-0863">Zinc-finger</keyword>
<dbReference type="InterPro" id="IPR013083">
    <property type="entry name" value="Znf_RING/FYVE/PHD"/>
</dbReference>
<feature type="transmembrane region" description="Helical" evidence="2">
    <location>
        <begin position="20"/>
        <end position="43"/>
    </location>
</feature>
<dbReference type="Pfam" id="PF13639">
    <property type="entry name" value="zf-RING_2"/>
    <property type="match status" value="1"/>
</dbReference>
<dbReference type="PANTHER" id="PTHR46719:SF14">
    <property type="entry name" value="TRANSCRIPTION FACTOR C2H2 FAMILY-RELATED"/>
    <property type="match status" value="1"/>
</dbReference>
<keyword evidence="1" id="KW-0479">Metal-binding</keyword>
<evidence type="ECO:0000313" key="4">
    <source>
        <dbReference type="EMBL" id="KAF7818868.1"/>
    </source>
</evidence>
<keyword evidence="1" id="KW-0862">Zinc</keyword>
<dbReference type="EMBL" id="JAAIUW010000008">
    <property type="protein sequence ID" value="KAF7818868.1"/>
    <property type="molecule type" value="Genomic_DNA"/>
</dbReference>
<evidence type="ECO:0000256" key="2">
    <source>
        <dbReference type="SAM" id="Phobius"/>
    </source>
</evidence>
<dbReference type="SMART" id="SM00184">
    <property type="entry name" value="RING"/>
    <property type="match status" value="1"/>
</dbReference>
<dbReference type="InterPro" id="IPR001841">
    <property type="entry name" value="Znf_RING"/>
</dbReference>